<name>A0AAD7X4X5_9APHY</name>
<feature type="compositionally biased region" description="Basic and acidic residues" evidence="1">
    <location>
        <begin position="1"/>
        <end position="12"/>
    </location>
</feature>
<evidence type="ECO:0000256" key="2">
    <source>
        <dbReference type="SAM" id="Phobius"/>
    </source>
</evidence>
<feature type="region of interest" description="Disordered" evidence="1">
    <location>
        <begin position="1"/>
        <end position="31"/>
    </location>
</feature>
<dbReference type="EMBL" id="JAPEVG010000759">
    <property type="protein sequence ID" value="KAJ8455539.1"/>
    <property type="molecule type" value="Genomic_DNA"/>
</dbReference>
<gene>
    <name evidence="4" type="ORF">ONZ51_g12418</name>
</gene>
<keyword evidence="5" id="KW-1185">Reference proteome</keyword>
<feature type="transmembrane region" description="Helical" evidence="2">
    <location>
        <begin position="368"/>
        <end position="384"/>
    </location>
</feature>
<dbReference type="AlphaFoldDB" id="A0AAD7X4X5"/>
<dbReference type="Pfam" id="PF18758">
    <property type="entry name" value="KDZ"/>
    <property type="match status" value="1"/>
</dbReference>
<evidence type="ECO:0000259" key="3">
    <source>
        <dbReference type="Pfam" id="PF18803"/>
    </source>
</evidence>
<proteinExistence type="predicted"/>
<reference evidence="4" key="1">
    <citation type="submission" date="2022-11" db="EMBL/GenBank/DDBJ databases">
        <title>Genome Sequence of Cubamyces cubensis.</title>
        <authorList>
            <person name="Buettner E."/>
        </authorList>
    </citation>
    <scope>NUCLEOTIDE SEQUENCE</scope>
    <source>
        <strain evidence="4">MPL-01</strain>
    </source>
</reference>
<evidence type="ECO:0000313" key="4">
    <source>
        <dbReference type="EMBL" id="KAJ8455539.1"/>
    </source>
</evidence>
<dbReference type="PANTHER" id="PTHR33096:SF1">
    <property type="entry name" value="CXC1-LIKE CYSTEINE CLUSTER ASSOCIATED WITH KDZ TRANSPOSASES DOMAIN-CONTAINING PROTEIN"/>
    <property type="match status" value="1"/>
</dbReference>
<comment type="caution">
    <text evidence="4">The sequence shown here is derived from an EMBL/GenBank/DDBJ whole genome shotgun (WGS) entry which is preliminary data.</text>
</comment>
<keyword evidence="2" id="KW-0472">Membrane</keyword>
<feature type="transmembrane region" description="Helical" evidence="2">
    <location>
        <begin position="404"/>
        <end position="425"/>
    </location>
</feature>
<dbReference type="InterPro" id="IPR040521">
    <property type="entry name" value="KDZ"/>
</dbReference>
<dbReference type="CDD" id="cd19757">
    <property type="entry name" value="Bbox1"/>
    <property type="match status" value="1"/>
</dbReference>
<organism evidence="4 5">
    <name type="scientific">Trametes cubensis</name>
    <dbReference type="NCBI Taxonomy" id="1111947"/>
    <lineage>
        <taxon>Eukaryota</taxon>
        <taxon>Fungi</taxon>
        <taxon>Dikarya</taxon>
        <taxon>Basidiomycota</taxon>
        <taxon>Agaricomycotina</taxon>
        <taxon>Agaricomycetes</taxon>
        <taxon>Polyporales</taxon>
        <taxon>Polyporaceae</taxon>
        <taxon>Trametes</taxon>
    </lineage>
</organism>
<dbReference type="InterPro" id="IPR041457">
    <property type="entry name" value="CxC2_KDZ-assoc"/>
</dbReference>
<dbReference type="Pfam" id="PF18803">
    <property type="entry name" value="CxC2"/>
    <property type="match status" value="1"/>
</dbReference>
<accession>A0AAD7X4X5</accession>
<evidence type="ECO:0000313" key="5">
    <source>
        <dbReference type="Proteomes" id="UP001215151"/>
    </source>
</evidence>
<protein>
    <recommendedName>
        <fullName evidence="3">CxC2-like cysteine cluster KDZ transposase-associated domain-containing protein</fullName>
    </recommendedName>
</protein>
<dbReference type="PANTHER" id="PTHR33096">
    <property type="entry name" value="CXC2 DOMAIN-CONTAINING PROTEIN"/>
    <property type="match status" value="1"/>
</dbReference>
<keyword evidence="2" id="KW-0812">Transmembrane</keyword>
<feature type="domain" description="CxC2-like cysteine cluster KDZ transposase-associated" evidence="3">
    <location>
        <begin position="117"/>
        <end position="225"/>
    </location>
</feature>
<keyword evidence="2" id="KW-1133">Transmembrane helix</keyword>
<dbReference type="Proteomes" id="UP001215151">
    <property type="component" value="Unassembled WGS sequence"/>
</dbReference>
<sequence length="688" mass="78317">MSADTDSAHADSSELPSDILDEGNGKTKRVREDQRAAVRDWLPLRQAYLDELLRRCGRRTKSFDACAECKSSAVCYRCLDCKRPRPLCRTCLLKSHQETPLHRPEKWNGNFFESAELSALGFVVELGHDGEHCPDPSPPSDVLVYHTNGYHTVRVSLCTCTTSHSEPLPPWKQFLRADWMPATTARPSTAFTFDVLDLFHNLTHQSKINAYDFYHSLHRRTSNAGARQHPSCYKQFAHVVRIWRHIQQLKWAGRGHDPNGVTATTPGSLAVVCPACPQPGKNLPEGWEFSPPERMWLYTLYLMMDANFRCRCKDRGLDDVQIAPGWSYYVEQDKFVEHVARTCDREDEKNTCSAEHNAIIKANMRKEGYIASGVGAVLCARHAFFRPNGVGDLHLGEKFPYMDFLVVSTLLGSAMFMLVLSYDIACQYCKNFERRLREDFLPEMRLDLEDVKVRFVIPKNHFNVHGRNHSQYSLNLVPHVGRTYGEGVESSWSHLNPVAMSTREMALATRHEVLNDHIGAWNWHKTIELGPSLLKALRQAAQMAVKQRKLFNEFSATFPPEVVREWERVISLWNVNPGSCPDPYEEPETTTTLSKVRLDFAKEDAAASAAPAVLDMSPSVFIQVGLDLEEQQRTLKLRDAGKTEGELADLLEKRNVLSNRIRCWAEAQDVYMPFVMQLRLQTNTLLVP</sequence>
<evidence type="ECO:0000256" key="1">
    <source>
        <dbReference type="SAM" id="MobiDB-lite"/>
    </source>
</evidence>